<feature type="region of interest" description="Disordered" evidence="1">
    <location>
        <begin position="29"/>
        <end position="63"/>
    </location>
</feature>
<proteinExistence type="predicted"/>
<feature type="compositionally biased region" description="Basic and acidic residues" evidence="1">
    <location>
        <begin position="39"/>
        <end position="63"/>
    </location>
</feature>
<comment type="caution">
    <text evidence="2">The sequence shown here is derived from an EMBL/GenBank/DDBJ whole genome shotgun (WGS) entry which is preliminary data.</text>
</comment>
<dbReference type="AlphaFoldDB" id="A0A9P7ZMY9"/>
<dbReference type="RefSeq" id="XP_046118570.1">
    <property type="nucleotide sequence ID" value="XM_046263426.1"/>
</dbReference>
<feature type="compositionally biased region" description="Polar residues" evidence="1">
    <location>
        <begin position="29"/>
        <end position="38"/>
    </location>
</feature>
<dbReference type="GeneID" id="70294329"/>
<sequence>MQSLLLAAHVLPGKVFSSSLSLVIRASGTTDATASYSTRDCHLGSPPHEKPGPEDHSDNEPSRSYRLTVAKTLWNHQGMYLVGTWLFGYGTDSGLCTYRNSLDVEAGRNSGEP</sequence>
<dbReference type="Proteomes" id="UP000887229">
    <property type="component" value="Unassembled WGS sequence"/>
</dbReference>
<evidence type="ECO:0000313" key="3">
    <source>
        <dbReference type="Proteomes" id="UP000887229"/>
    </source>
</evidence>
<organism evidence="2 3">
    <name type="scientific">Emericellopsis atlantica</name>
    <dbReference type="NCBI Taxonomy" id="2614577"/>
    <lineage>
        <taxon>Eukaryota</taxon>
        <taxon>Fungi</taxon>
        <taxon>Dikarya</taxon>
        <taxon>Ascomycota</taxon>
        <taxon>Pezizomycotina</taxon>
        <taxon>Sordariomycetes</taxon>
        <taxon>Hypocreomycetidae</taxon>
        <taxon>Hypocreales</taxon>
        <taxon>Bionectriaceae</taxon>
        <taxon>Emericellopsis</taxon>
    </lineage>
</organism>
<name>A0A9P7ZMY9_9HYPO</name>
<reference evidence="2" key="1">
    <citation type="journal article" date="2021" name="IMA Fungus">
        <title>Genomic characterization of three marine fungi, including Emericellopsis atlantica sp. nov. with signatures of a generalist lifestyle and marine biomass degradation.</title>
        <authorList>
            <person name="Hagestad O.C."/>
            <person name="Hou L."/>
            <person name="Andersen J.H."/>
            <person name="Hansen E.H."/>
            <person name="Altermark B."/>
            <person name="Li C."/>
            <person name="Kuhnert E."/>
            <person name="Cox R.J."/>
            <person name="Crous P.W."/>
            <person name="Spatafora J.W."/>
            <person name="Lail K."/>
            <person name="Amirebrahimi M."/>
            <person name="Lipzen A."/>
            <person name="Pangilinan J."/>
            <person name="Andreopoulos W."/>
            <person name="Hayes R.D."/>
            <person name="Ng V."/>
            <person name="Grigoriev I.V."/>
            <person name="Jackson S.A."/>
            <person name="Sutton T.D.S."/>
            <person name="Dobson A.D.W."/>
            <person name="Rama T."/>
        </authorList>
    </citation>
    <scope>NUCLEOTIDE SEQUENCE</scope>
    <source>
        <strain evidence="2">TS7</strain>
    </source>
</reference>
<evidence type="ECO:0000313" key="2">
    <source>
        <dbReference type="EMBL" id="KAG9254646.1"/>
    </source>
</evidence>
<evidence type="ECO:0000256" key="1">
    <source>
        <dbReference type="SAM" id="MobiDB-lite"/>
    </source>
</evidence>
<gene>
    <name evidence="2" type="ORF">F5Z01DRAFT_654418</name>
</gene>
<protein>
    <submittedName>
        <fullName evidence="2">Uncharacterized protein</fullName>
    </submittedName>
</protein>
<keyword evidence="3" id="KW-1185">Reference proteome</keyword>
<dbReference type="EMBL" id="MU251253">
    <property type="protein sequence ID" value="KAG9254646.1"/>
    <property type="molecule type" value="Genomic_DNA"/>
</dbReference>
<accession>A0A9P7ZMY9</accession>